<feature type="transmembrane region" description="Helical" evidence="7">
    <location>
        <begin position="478"/>
        <end position="499"/>
    </location>
</feature>
<keyword evidence="6 7" id="KW-0472">Membrane</keyword>
<keyword evidence="4" id="KW-0813">Transport</keyword>
<dbReference type="EnsemblMetazoa" id="Aqu2.1.43322_001">
    <property type="protein sequence ID" value="Aqu2.1.43322_001"/>
    <property type="gene ID" value="Aqu2.1.43322"/>
</dbReference>
<feature type="transmembrane region" description="Helical" evidence="7">
    <location>
        <begin position="110"/>
        <end position="132"/>
    </location>
</feature>
<evidence type="ECO:0000256" key="5">
    <source>
        <dbReference type="ARBA" id="ARBA00022989"/>
    </source>
</evidence>
<evidence type="ECO:0008006" key="10">
    <source>
        <dbReference type="Google" id="ProtNLM"/>
    </source>
</evidence>
<evidence type="ECO:0000256" key="3">
    <source>
        <dbReference type="ARBA" id="ARBA00022692"/>
    </source>
</evidence>
<keyword evidence="5 7" id="KW-1133">Transmembrane helix</keyword>
<feature type="transmembrane region" description="Helical" evidence="7">
    <location>
        <begin position="336"/>
        <end position="356"/>
    </location>
</feature>
<dbReference type="EnsemblMetazoa" id="XM_011406220.2">
    <property type="protein sequence ID" value="XP_011404522.2"/>
    <property type="gene ID" value="LOC105313079"/>
</dbReference>
<accession>A0A1X7VTA3</accession>
<keyword evidence="4" id="KW-0571">Peptide transport</keyword>
<feature type="transmembrane region" description="Helical" evidence="7">
    <location>
        <begin position="519"/>
        <end position="543"/>
    </location>
</feature>
<evidence type="ECO:0000313" key="9">
    <source>
        <dbReference type="Proteomes" id="UP000007879"/>
    </source>
</evidence>
<dbReference type="SUPFAM" id="SSF103473">
    <property type="entry name" value="MFS general substrate transporter"/>
    <property type="match status" value="1"/>
</dbReference>
<feature type="transmembrane region" description="Helical" evidence="7">
    <location>
        <begin position="168"/>
        <end position="187"/>
    </location>
</feature>
<dbReference type="OrthoDB" id="8904098at2759"/>
<feature type="transmembrane region" description="Helical" evidence="7">
    <location>
        <begin position="441"/>
        <end position="466"/>
    </location>
</feature>
<reference evidence="8" key="2">
    <citation type="submission" date="2017-05" db="UniProtKB">
        <authorList>
            <consortium name="EnsemblMetazoa"/>
        </authorList>
    </citation>
    <scope>IDENTIFICATION</scope>
</reference>
<dbReference type="PANTHER" id="PTHR11654">
    <property type="entry name" value="OLIGOPEPTIDE TRANSPORTER-RELATED"/>
    <property type="match status" value="1"/>
</dbReference>
<gene>
    <name evidence="8" type="primary">105313079</name>
</gene>
<name>A0A1X7VTA3_AMPQE</name>
<evidence type="ECO:0000313" key="8">
    <source>
        <dbReference type="EnsemblMetazoa" id="Aqu2.1.43322_001"/>
    </source>
</evidence>
<feature type="transmembrane region" description="Helical" evidence="7">
    <location>
        <begin position="415"/>
        <end position="435"/>
    </location>
</feature>
<dbReference type="Proteomes" id="UP000007879">
    <property type="component" value="Unassembled WGS sequence"/>
</dbReference>
<sequence length="563" mass="63500">MDTSQIILSAGVEDAERTRLLFGSSSEDSTSFSRSSSRGYKSSFSIFSTGGAVSWRNVKLSLWRRLPRTRPVIYVLLIHLFQYFGYRLLAEQNSVHIIQPSEWNNTIFSVGIYGFPALFYPIGGILGDVYFGRKLMSRICLFIIWFFSILLTINFTICSYVSKDNVAFNVVLPIVFLVIIGIFEGIFEINLLTYGAGQLCNSPSEEVSSFIYMWYWTKNLAAVLGILSSTGFRKVSTAVAGRSGFPPLAAATALTVALLLHRACQDNFETESRNRNPIRHICGVLCNAAHSRPKHQFISAFRYGEDPPSGLEYARQYHGGKYTDEQVQDVRSFGRILLVILTLSGFVSTYGAYLSMSNYQVKHLKEISPLERKYFLFHQLSSLTVYSVVVLLIPLLNNLIFPFMSNYLPNSRKRIGLGLAFGFLSVLLAACLGSKTSDDNLLLYLLLSSVVMGIAETSVFVPILEFIYAQSPDNMKGLLIGCHYFLIGVWSAVVSVIYFGVKNEYTGDGHKHDDPKWPMYYYISYSVVSLVGLILFCIVSLFYRNRQRNNPISDIMRISMYYK</sequence>
<dbReference type="KEGG" id="aqu:105313079"/>
<dbReference type="Gene3D" id="1.20.1250.20">
    <property type="entry name" value="MFS general substrate transporter like domains"/>
    <property type="match status" value="1"/>
</dbReference>
<keyword evidence="3 7" id="KW-0812">Transmembrane</keyword>
<feature type="transmembrane region" description="Helical" evidence="7">
    <location>
        <begin position="139"/>
        <end position="162"/>
    </location>
</feature>
<evidence type="ECO:0000256" key="4">
    <source>
        <dbReference type="ARBA" id="ARBA00022856"/>
    </source>
</evidence>
<feature type="transmembrane region" description="Helical" evidence="7">
    <location>
        <begin position="72"/>
        <end position="90"/>
    </location>
</feature>
<keyword evidence="4" id="KW-0653">Protein transport</keyword>
<evidence type="ECO:0000256" key="2">
    <source>
        <dbReference type="ARBA" id="ARBA00005982"/>
    </source>
</evidence>
<dbReference type="GO" id="GO:0016020">
    <property type="term" value="C:membrane"/>
    <property type="evidence" value="ECO:0007669"/>
    <property type="project" value="UniProtKB-SubCell"/>
</dbReference>
<protein>
    <recommendedName>
        <fullName evidence="10">Major facilitator superfamily (MFS) profile domain-containing protein</fullName>
    </recommendedName>
</protein>
<dbReference type="AlphaFoldDB" id="A0A1X7VTA3"/>
<dbReference type="InterPro" id="IPR036259">
    <property type="entry name" value="MFS_trans_sf"/>
</dbReference>
<dbReference type="Pfam" id="PF00854">
    <property type="entry name" value="PTR2"/>
    <property type="match status" value="1"/>
</dbReference>
<comment type="similarity">
    <text evidence="2">Belongs to the major facilitator superfamily. Proton-dependent oligopeptide transporter (POT/PTR) (TC 2.A.17) family.</text>
</comment>
<evidence type="ECO:0000256" key="1">
    <source>
        <dbReference type="ARBA" id="ARBA00004141"/>
    </source>
</evidence>
<dbReference type="InParanoid" id="A0A1X7VTA3"/>
<dbReference type="GO" id="GO:0022857">
    <property type="term" value="F:transmembrane transporter activity"/>
    <property type="evidence" value="ECO:0007669"/>
    <property type="project" value="InterPro"/>
</dbReference>
<proteinExistence type="inferred from homology"/>
<organism evidence="8">
    <name type="scientific">Amphimedon queenslandica</name>
    <name type="common">Sponge</name>
    <dbReference type="NCBI Taxonomy" id="400682"/>
    <lineage>
        <taxon>Eukaryota</taxon>
        <taxon>Metazoa</taxon>
        <taxon>Porifera</taxon>
        <taxon>Demospongiae</taxon>
        <taxon>Heteroscleromorpha</taxon>
        <taxon>Haplosclerida</taxon>
        <taxon>Niphatidae</taxon>
        <taxon>Amphimedon</taxon>
    </lineage>
</organism>
<evidence type="ECO:0000256" key="6">
    <source>
        <dbReference type="ARBA" id="ARBA00023136"/>
    </source>
</evidence>
<comment type="subcellular location">
    <subcellularLocation>
        <location evidence="1">Membrane</location>
        <topology evidence="1">Multi-pass membrane protein</topology>
    </subcellularLocation>
</comment>
<dbReference type="InterPro" id="IPR000109">
    <property type="entry name" value="POT_fam"/>
</dbReference>
<feature type="transmembrane region" description="Helical" evidence="7">
    <location>
        <begin position="376"/>
        <end position="403"/>
    </location>
</feature>
<evidence type="ECO:0000256" key="7">
    <source>
        <dbReference type="SAM" id="Phobius"/>
    </source>
</evidence>
<keyword evidence="9" id="KW-1185">Reference proteome</keyword>
<reference evidence="9" key="1">
    <citation type="journal article" date="2010" name="Nature">
        <title>The Amphimedon queenslandica genome and the evolution of animal complexity.</title>
        <authorList>
            <person name="Srivastava M."/>
            <person name="Simakov O."/>
            <person name="Chapman J."/>
            <person name="Fahey B."/>
            <person name="Gauthier M.E."/>
            <person name="Mitros T."/>
            <person name="Richards G.S."/>
            <person name="Conaco C."/>
            <person name="Dacre M."/>
            <person name="Hellsten U."/>
            <person name="Larroux C."/>
            <person name="Putnam N.H."/>
            <person name="Stanke M."/>
            <person name="Adamska M."/>
            <person name="Darling A."/>
            <person name="Degnan S.M."/>
            <person name="Oakley T.H."/>
            <person name="Plachetzki D.C."/>
            <person name="Zhai Y."/>
            <person name="Adamski M."/>
            <person name="Calcino A."/>
            <person name="Cummins S.F."/>
            <person name="Goodstein D.M."/>
            <person name="Harris C."/>
            <person name="Jackson D.J."/>
            <person name="Leys S.P."/>
            <person name="Shu S."/>
            <person name="Woodcroft B.J."/>
            <person name="Vervoort M."/>
            <person name="Kosik K.S."/>
            <person name="Manning G."/>
            <person name="Degnan B.M."/>
            <person name="Rokhsar D.S."/>
        </authorList>
    </citation>
    <scope>NUCLEOTIDE SEQUENCE [LARGE SCALE GENOMIC DNA]</scope>
</reference>
<dbReference type="GO" id="GO:0015833">
    <property type="term" value="P:peptide transport"/>
    <property type="evidence" value="ECO:0007669"/>
    <property type="project" value="UniProtKB-KW"/>
</dbReference>